<dbReference type="GO" id="GO:0006508">
    <property type="term" value="P:proteolysis"/>
    <property type="evidence" value="ECO:0007669"/>
    <property type="project" value="UniProtKB-KW"/>
</dbReference>
<dbReference type="Pfam" id="PF00112">
    <property type="entry name" value="Peptidase_C1"/>
    <property type="match status" value="1"/>
</dbReference>
<keyword evidence="7" id="KW-0732">Signal</keyword>
<dbReference type="SMART" id="SM00848">
    <property type="entry name" value="Inhibitor_I29"/>
    <property type="match status" value="1"/>
</dbReference>
<dbReference type="PROSITE" id="PS00640">
    <property type="entry name" value="THIOL_PROTEASE_ASN"/>
    <property type="match status" value="1"/>
</dbReference>
<dbReference type="PROSITE" id="PS00639">
    <property type="entry name" value="THIOL_PROTEASE_HIS"/>
    <property type="match status" value="1"/>
</dbReference>
<evidence type="ECO:0000256" key="2">
    <source>
        <dbReference type="ARBA" id="ARBA00022670"/>
    </source>
</evidence>
<evidence type="ECO:0000256" key="4">
    <source>
        <dbReference type="ARBA" id="ARBA00022807"/>
    </source>
</evidence>
<sequence length="474" mass="52151">MGSTTLSPSMKLMILFITLTFTLSLALDMSIISYDKTHPDKSPQRTNDQVLTMYEQWLVKHGKNYNALGEKETRFEIFKDNLRFIDEHNSQNLSFRLGLNRFADLTNEEYRTRFLGTRIDPNRRMKKGKSNSQTNRYATRVGDKLPESVDWRKEGAVVGVKDQGSCGSCWAFSAIAAVEGVNKLATGDLISLSEQELVDCDTSYNEGCNGGLMDYAFEFIINNGGIDSDEDYPYKAIDGRCDQNRKNAKVVSIDDYEDVPAYDEGALKKAVANQVIAVAVEGGGREFQLYESGVFTGRCGTALDHGVAAVGYGTENGKDYWIVRNSWGGSWGEAGYIRLERNLASSKSGKCGIAIEPSYPIKNGLNPPKPGPSPPSPVAPPSVCDSYYSCAEGSTCCCIFEYGRSCFEWGCCPLESATCCDDHYSCCPHEFPICDTYAGLCLKSKNNPLGVKSFKRTPAKPHFAIGGKNKMGNV</sequence>
<feature type="domain" description="Cathepsin propeptide inhibitor" evidence="10">
    <location>
        <begin position="54"/>
        <end position="110"/>
    </location>
</feature>
<dbReference type="InterPro" id="IPR038765">
    <property type="entry name" value="Papain-like_cys_pep_sf"/>
</dbReference>
<keyword evidence="2" id="KW-0645">Protease</keyword>
<dbReference type="PROSITE" id="PS00139">
    <property type="entry name" value="THIOL_PROTEASE_CYS"/>
    <property type="match status" value="1"/>
</dbReference>
<dbReference type="CDD" id="cd02248">
    <property type="entry name" value="Peptidase_C1A"/>
    <property type="match status" value="1"/>
</dbReference>
<dbReference type="Gene3D" id="3.90.70.10">
    <property type="entry name" value="Cysteine proteinases"/>
    <property type="match status" value="1"/>
</dbReference>
<dbReference type="Gene3D" id="2.10.25.160">
    <property type="entry name" value="Granulin"/>
    <property type="match status" value="1"/>
</dbReference>
<dbReference type="Pfam" id="PF08246">
    <property type="entry name" value="Inhibitor_I29"/>
    <property type="match status" value="1"/>
</dbReference>
<keyword evidence="3" id="KW-0378">Hydrolase</keyword>
<protein>
    <submittedName>
        <fullName evidence="11">Uncharacterized protein</fullName>
    </submittedName>
</protein>
<dbReference type="SUPFAM" id="SSF57277">
    <property type="entry name" value="Granulin repeat"/>
    <property type="match status" value="1"/>
</dbReference>
<dbReference type="PANTHER" id="PTHR12411">
    <property type="entry name" value="CYSTEINE PROTEASE FAMILY C1-RELATED"/>
    <property type="match status" value="1"/>
</dbReference>
<evidence type="ECO:0000259" key="10">
    <source>
        <dbReference type="SMART" id="SM00848"/>
    </source>
</evidence>
<gene>
    <name evidence="11" type="ORF">VFH_III222320</name>
</gene>
<dbReference type="InterPro" id="IPR025660">
    <property type="entry name" value="Pept_his_AS"/>
</dbReference>
<keyword evidence="12" id="KW-1185">Reference proteome</keyword>
<dbReference type="InterPro" id="IPR013128">
    <property type="entry name" value="Peptidase_C1A"/>
</dbReference>
<dbReference type="PRINTS" id="PR00705">
    <property type="entry name" value="PAPAIN"/>
</dbReference>
<dbReference type="Proteomes" id="UP001157006">
    <property type="component" value="Chromosome 3"/>
</dbReference>
<reference evidence="11 12" key="1">
    <citation type="submission" date="2023-01" db="EMBL/GenBank/DDBJ databases">
        <authorList>
            <person name="Kreplak J."/>
        </authorList>
    </citation>
    <scope>NUCLEOTIDE SEQUENCE [LARGE SCALE GENOMIC DNA]</scope>
</reference>
<evidence type="ECO:0000256" key="6">
    <source>
        <dbReference type="ARBA" id="ARBA00023180"/>
    </source>
</evidence>
<keyword evidence="5" id="KW-1015">Disulfide bond</keyword>
<dbReference type="SMART" id="SM00277">
    <property type="entry name" value="GRAN"/>
    <property type="match status" value="1"/>
</dbReference>
<keyword evidence="4" id="KW-0788">Thiol protease</keyword>
<dbReference type="InterPro" id="IPR037277">
    <property type="entry name" value="Granulin_sf"/>
</dbReference>
<proteinExistence type="inferred from homology"/>
<organism evidence="11 12">
    <name type="scientific">Vicia faba</name>
    <name type="common">Broad bean</name>
    <name type="synonym">Faba vulgaris</name>
    <dbReference type="NCBI Taxonomy" id="3906"/>
    <lineage>
        <taxon>Eukaryota</taxon>
        <taxon>Viridiplantae</taxon>
        <taxon>Streptophyta</taxon>
        <taxon>Embryophyta</taxon>
        <taxon>Tracheophyta</taxon>
        <taxon>Spermatophyta</taxon>
        <taxon>Magnoliopsida</taxon>
        <taxon>eudicotyledons</taxon>
        <taxon>Gunneridae</taxon>
        <taxon>Pentapetalae</taxon>
        <taxon>rosids</taxon>
        <taxon>fabids</taxon>
        <taxon>Fabales</taxon>
        <taxon>Fabaceae</taxon>
        <taxon>Papilionoideae</taxon>
        <taxon>50 kb inversion clade</taxon>
        <taxon>NPAAA clade</taxon>
        <taxon>Hologalegina</taxon>
        <taxon>IRL clade</taxon>
        <taxon>Fabeae</taxon>
        <taxon>Vicia</taxon>
    </lineage>
</organism>
<dbReference type="FunFam" id="3.90.70.10:FF:000068">
    <property type="entry name" value="Cysteine protease 1"/>
    <property type="match status" value="1"/>
</dbReference>
<evidence type="ECO:0000256" key="1">
    <source>
        <dbReference type="ARBA" id="ARBA00008455"/>
    </source>
</evidence>
<dbReference type="SUPFAM" id="SSF54001">
    <property type="entry name" value="Cysteine proteinases"/>
    <property type="match status" value="1"/>
</dbReference>
<accession>A0AAV1AA47</accession>
<dbReference type="InterPro" id="IPR000169">
    <property type="entry name" value="Pept_cys_AS"/>
</dbReference>
<evidence type="ECO:0000256" key="3">
    <source>
        <dbReference type="ARBA" id="ARBA00022801"/>
    </source>
</evidence>
<dbReference type="Pfam" id="PF00396">
    <property type="entry name" value="Granulin"/>
    <property type="match status" value="1"/>
</dbReference>
<dbReference type="InterPro" id="IPR039417">
    <property type="entry name" value="Peptidase_C1A_papain-like"/>
</dbReference>
<evidence type="ECO:0000259" key="8">
    <source>
        <dbReference type="SMART" id="SM00277"/>
    </source>
</evidence>
<dbReference type="InterPro" id="IPR025661">
    <property type="entry name" value="Pept_asp_AS"/>
</dbReference>
<dbReference type="FunFam" id="2.10.25.160:FF:000002">
    <property type="entry name" value="Cysteine protease 1"/>
    <property type="match status" value="1"/>
</dbReference>
<dbReference type="GO" id="GO:0008234">
    <property type="term" value="F:cysteine-type peptidase activity"/>
    <property type="evidence" value="ECO:0007669"/>
    <property type="project" value="UniProtKB-KW"/>
</dbReference>
<dbReference type="SMART" id="SM00645">
    <property type="entry name" value="Pept_C1"/>
    <property type="match status" value="1"/>
</dbReference>
<feature type="domain" description="Granulins" evidence="8">
    <location>
        <begin position="384"/>
        <end position="441"/>
    </location>
</feature>
<dbReference type="InterPro" id="IPR013201">
    <property type="entry name" value="Prot_inhib_I29"/>
</dbReference>
<keyword evidence="6" id="KW-0325">Glycoprotein</keyword>
<dbReference type="InterPro" id="IPR000118">
    <property type="entry name" value="Granulin"/>
</dbReference>
<dbReference type="AlphaFoldDB" id="A0AAV1AA47"/>
<evidence type="ECO:0000313" key="11">
    <source>
        <dbReference type="EMBL" id="CAI8606282.1"/>
    </source>
</evidence>
<evidence type="ECO:0000313" key="12">
    <source>
        <dbReference type="Proteomes" id="UP001157006"/>
    </source>
</evidence>
<evidence type="ECO:0000256" key="5">
    <source>
        <dbReference type="ARBA" id="ARBA00023157"/>
    </source>
</evidence>
<evidence type="ECO:0000256" key="7">
    <source>
        <dbReference type="SAM" id="SignalP"/>
    </source>
</evidence>
<feature type="signal peptide" evidence="7">
    <location>
        <begin position="1"/>
        <end position="26"/>
    </location>
</feature>
<feature type="domain" description="Peptidase C1A papain C-terminal" evidence="9">
    <location>
        <begin position="145"/>
        <end position="361"/>
    </location>
</feature>
<evidence type="ECO:0000259" key="9">
    <source>
        <dbReference type="SMART" id="SM00645"/>
    </source>
</evidence>
<dbReference type="InterPro" id="IPR000668">
    <property type="entry name" value="Peptidase_C1A_C"/>
</dbReference>
<name>A0AAV1AA47_VICFA</name>
<dbReference type="EMBL" id="OX451738">
    <property type="protein sequence ID" value="CAI8606282.1"/>
    <property type="molecule type" value="Genomic_DNA"/>
</dbReference>
<feature type="chain" id="PRO_5043908980" evidence="7">
    <location>
        <begin position="27"/>
        <end position="474"/>
    </location>
</feature>
<comment type="similarity">
    <text evidence="1">Belongs to the peptidase C1 family.</text>
</comment>